<evidence type="ECO:0000313" key="2">
    <source>
        <dbReference type="EMBL" id="QDU61341.1"/>
    </source>
</evidence>
<sequence length="51" mass="5717">MLKACVPEDMRLDADASGGLTLLESRSTEWPPWEGIHGSQDLLDEKAERFD</sequence>
<accession>A0A518B2X8</accession>
<evidence type="ECO:0000256" key="1">
    <source>
        <dbReference type="SAM" id="MobiDB-lite"/>
    </source>
</evidence>
<evidence type="ECO:0000313" key="3">
    <source>
        <dbReference type="Proteomes" id="UP000317093"/>
    </source>
</evidence>
<keyword evidence="3" id="KW-1185">Reference proteome</keyword>
<organism evidence="2 3">
    <name type="scientific">Kolteria novifilia</name>
    <dbReference type="NCBI Taxonomy" id="2527975"/>
    <lineage>
        <taxon>Bacteria</taxon>
        <taxon>Pseudomonadati</taxon>
        <taxon>Planctomycetota</taxon>
        <taxon>Planctomycetia</taxon>
        <taxon>Kolteriales</taxon>
        <taxon>Kolteriaceae</taxon>
        <taxon>Kolteria</taxon>
    </lineage>
</organism>
<protein>
    <submittedName>
        <fullName evidence="2">Uncharacterized protein</fullName>
    </submittedName>
</protein>
<reference evidence="2 3" key="1">
    <citation type="submission" date="2019-02" db="EMBL/GenBank/DDBJ databases">
        <title>Deep-cultivation of Planctomycetes and their phenomic and genomic characterization uncovers novel biology.</title>
        <authorList>
            <person name="Wiegand S."/>
            <person name="Jogler M."/>
            <person name="Boedeker C."/>
            <person name="Pinto D."/>
            <person name="Vollmers J."/>
            <person name="Rivas-Marin E."/>
            <person name="Kohn T."/>
            <person name="Peeters S.H."/>
            <person name="Heuer A."/>
            <person name="Rast P."/>
            <person name="Oberbeckmann S."/>
            <person name="Bunk B."/>
            <person name="Jeske O."/>
            <person name="Meyerdierks A."/>
            <person name="Storesund J.E."/>
            <person name="Kallscheuer N."/>
            <person name="Luecker S."/>
            <person name="Lage O.M."/>
            <person name="Pohl T."/>
            <person name="Merkel B.J."/>
            <person name="Hornburger P."/>
            <person name="Mueller R.-W."/>
            <person name="Bruemmer F."/>
            <person name="Labrenz M."/>
            <person name="Spormann A.M."/>
            <person name="Op den Camp H."/>
            <person name="Overmann J."/>
            <person name="Amann R."/>
            <person name="Jetten M.S.M."/>
            <person name="Mascher T."/>
            <person name="Medema M.H."/>
            <person name="Devos D.P."/>
            <person name="Kaster A.-K."/>
            <person name="Ovreas L."/>
            <person name="Rohde M."/>
            <person name="Galperin M.Y."/>
            <person name="Jogler C."/>
        </authorList>
    </citation>
    <scope>NUCLEOTIDE SEQUENCE [LARGE SCALE GENOMIC DNA]</scope>
    <source>
        <strain evidence="2 3">Pan216</strain>
    </source>
</reference>
<proteinExistence type="predicted"/>
<dbReference type="AlphaFoldDB" id="A0A518B2X8"/>
<feature type="region of interest" description="Disordered" evidence="1">
    <location>
        <begin position="31"/>
        <end position="51"/>
    </location>
</feature>
<dbReference type="EMBL" id="CP036279">
    <property type="protein sequence ID" value="QDU61341.1"/>
    <property type="molecule type" value="Genomic_DNA"/>
</dbReference>
<dbReference type="KEGG" id="knv:Pan216_21960"/>
<dbReference type="Proteomes" id="UP000317093">
    <property type="component" value="Chromosome"/>
</dbReference>
<name>A0A518B2X8_9BACT</name>
<gene>
    <name evidence="2" type="ORF">Pan216_21960</name>
</gene>